<dbReference type="Pfam" id="PF07583">
    <property type="entry name" value="PSCyt2"/>
    <property type="match status" value="1"/>
</dbReference>
<protein>
    <submittedName>
        <fullName evidence="4">Bacterial Ig-like domain (Group 2)</fullName>
    </submittedName>
</protein>
<dbReference type="InterPro" id="IPR008964">
    <property type="entry name" value="Invasin/intimin_cell_adhesion"/>
</dbReference>
<dbReference type="RefSeq" id="WP_202921836.1">
    <property type="nucleotide sequence ID" value="NZ_CP036274.1"/>
</dbReference>
<accession>A0A517YCK2</accession>
<dbReference type="Pfam" id="PF07587">
    <property type="entry name" value="PSD1"/>
    <property type="match status" value="1"/>
</dbReference>
<dbReference type="EMBL" id="CP036274">
    <property type="protein sequence ID" value="QDU27951.1"/>
    <property type="molecule type" value="Genomic_DNA"/>
</dbReference>
<dbReference type="KEGG" id="aagg:ETAA8_30430"/>
<feature type="signal peptide" evidence="2">
    <location>
        <begin position="1"/>
        <end position="20"/>
    </location>
</feature>
<dbReference type="AlphaFoldDB" id="A0A517YCK2"/>
<dbReference type="PANTHER" id="PTHR35889">
    <property type="entry name" value="CYCLOINULO-OLIGOSACCHARIDE FRUCTANOTRANSFERASE-RELATED"/>
    <property type="match status" value="1"/>
</dbReference>
<dbReference type="InterPro" id="IPR022655">
    <property type="entry name" value="DUF1553"/>
</dbReference>
<dbReference type="PANTHER" id="PTHR35889:SF3">
    <property type="entry name" value="F-BOX DOMAIN-CONTAINING PROTEIN"/>
    <property type="match status" value="1"/>
</dbReference>
<keyword evidence="5" id="KW-1185">Reference proteome</keyword>
<evidence type="ECO:0000256" key="1">
    <source>
        <dbReference type="SAM" id="MobiDB-lite"/>
    </source>
</evidence>
<keyword evidence="2" id="KW-0732">Signal</keyword>
<dbReference type="InterPro" id="IPR011444">
    <property type="entry name" value="DUF1549"/>
</dbReference>
<dbReference type="SMART" id="SM00635">
    <property type="entry name" value="BID_2"/>
    <property type="match status" value="1"/>
</dbReference>
<evidence type="ECO:0000256" key="2">
    <source>
        <dbReference type="SAM" id="SignalP"/>
    </source>
</evidence>
<feature type="domain" description="BIG2" evidence="3">
    <location>
        <begin position="34"/>
        <end position="116"/>
    </location>
</feature>
<sequence precursor="true">MRLALPNLRSWLRMTAPALAFFAVTAGLCQHLAAAEKITVTPATAELDQPEASLQLLVSQPTADKRIIDLTRVAKYRSEDEKIARVDELGLITPVTDGQTNVIVEHPDGTTKVPVTIKGIKDPTHLSFPRDIIPILTKATCNMGGCHGKAEGQNGFKLTVFGFDPKADHDAITKEGRGRRISLASPEHSLLLRKALANEPHGGGQRFEEGSIRHRRLARWISEGATYGSEEAPTLVRIEVEPTEQVLHAKGTQQLRVWAIDSDGSRRCVTTEAEYESNAGVIAGVDGRGFVQASELAGEAAILARYLGQVTVCRITIPQPGVTFTRPPENNFIDRLAWDKLQRLGIEPSEMCDDATFLRRAFLDVIGVLPTAAEAKAFLADPAPNKRSLLVDRLLDRPEYADYWTMRFSDLLRVDQSKITPQGAVAITRWLQRQFVENRPYDQFVRELITAKGNVKAEGPAAFYKALDTPEIAARNVSQVFLGIRLECAQCHHHPSDRWGQEDYFAMAGMFSGVSRKKTPDGGEAIVPIVAKDLKHPRTNEFVQARPLGVTPKPRKAPEPEPVPEPVVVKGKARPAPKPKKGFVPDTAVNEAADPRVELVDWMTAPDNQYFSTMMANRLWAHYFGRGLVEPIDDLRITNPASNEPLLLELSKHLRDCKYDLKAFTRTLLNSRLYQLATTTTPSNATDEQNFSHAAHKALPAEVLLDAIGQATGTPEVFNGWPEGHRAVQIWDNKLPSYFFRIFGRPVRATVCECERSNEPSISQALHLMNSPEIMTKIRNRSGNAATVAKQPLSAADTLDQLYLTVLARYPKPGEKEQLLPILVESPDEGPARREACEDIVWVLLNSKEFLFNH</sequence>
<gene>
    <name evidence="4" type="ORF">ETAA8_30430</name>
</gene>
<dbReference type="SUPFAM" id="SSF49373">
    <property type="entry name" value="Invasin/intimin cell-adhesion fragments"/>
    <property type="match status" value="1"/>
</dbReference>
<feature type="chain" id="PRO_5022208606" evidence="2">
    <location>
        <begin position="21"/>
        <end position="854"/>
    </location>
</feature>
<feature type="compositionally biased region" description="Basic residues" evidence="1">
    <location>
        <begin position="571"/>
        <end position="581"/>
    </location>
</feature>
<dbReference type="Proteomes" id="UP000315017">
    <property type="component" value="Chromosome"/>
</dbReference>
<evidence type="ECO:0000259" key="3">
    <source>
        <dbReference type="SMART" id="SM00635"/>
    </source>
</evidence>
<evidence type="ECO:0000313" key="4">
    <source>
        <dbReference type="EMBL" id="QDU27951.1"/>
    </source>
</evidence>
<organism evidence="4 5">
    <name type="scientific">Anatilimnocola aggregata</name>
    <dbReference type="NCBI Taxonomy" id="2528021"/>
    <lineage>
        <taxon>Bacteria</taxon>
        <taxon>Pseudomonadati</taxon>
        <taxon>Planctomycetota</taxon>
        <taxon>Planctomycetia</taxon>
        <taxon>Pirellulales</taxon>
        <taxon>Pirellulaceae</taxon>
        <taxon>Anatilimnocola</taxon>
    </lineage>
</organism>
<evidence type="ECO:0000313" key="5">
    <source>
        <dbReference type="Proteomes" id="UP000315017"/>
    </source>
</evidence>
<reference evidence="4 5" key="1">
    <citation type="submission" date="2019-02" db="EMBL/GenBank/DDBJ databases">
        <title>Deep-cultivation of Planctomycetes and their phenomic and genomic characterization uncovers novel biology.</title>
        <authorList>
            <person name="Wiegand S."/>
            <person name="Jogler M."/>
            <person name="Boedeker C."/>
            <person name="Pinto D."/>
            <person name="Vollmers J."/>
            <person name="Rivas-Marin E."/>
            <person name="Kohn T."/>
            <person name="Peeters S.H."/>
            <person name="Heuer A."/>
            <person name="Rast P."/>
            <person name="Oberbeckmann S."/>
            <person name="Bunk B."/>
            <person name="Jeske O."/>
            <person name="Meyerdierks A."/>
            <person name="Storesund J.E."/>
            <person name="Kallscheuer N."/>
            <person name="Luecker S."/>
            <person name="Lage O.M."/>
            <person name="Pohl T."/>
            <person name="Merkel B.J."/>
            <person name="Hornburger P."/>
            <person name="Mueller R.-W."/>
            <person name="Bruemmer F."/>
            <person name="Labrenz M."/>
            <person name="Spormann A.M."/>
            <person name="Op den Camp H."/>
            <person name="Overmann J."/>
            <person name="Amann R."/>
            <person name="Jetten M.S.M."/>
            <person name="Mascher T."/>
            <person name="Medema M.H."/>
            <person name="Devos D.P."/>
            <person name="Kaster A.-K."/>
            <person name="Ovreas L."/>
            <person name="Rohde M."/>
            <person name="Galperin M.Y."/>
            <person name="Jogler C."/>
        </authorList>
    </citation>
    <scope>NUCLEOTIDE SEQUENCE [LARGE SCALE GENOMIC DNA]</scope>
    <source>
        <strain evidence="4 5">ETA_A8</strain>
    </source>
</reference>
<dbReference type="Gene3D" id="2.60.40.1080">
    <property type="match status" value="2"/>
</dbReference>
<dbReference type="InterPro" id="IPR003343">
    <property type="entry name" value="Big_2"/>
</dbReference>
<name>A0A517YCK2_9BACT</name>
<dbReference type="Pfam" id="PF02368">
    <property type="entry name" value="Big_2"/>
    <property type="match status" value="1"/>
</dbReference>
<proteinExistence type="predicted"/>
<feature type="region of interest" description="Disordered" evidence="1">
    <location>
        <begin position="549"/>
        <end position="586"/>
    </location>
</feature>